<sequence>MILMIQVGKDCTGCAACIDICPKGCIRMEEDDRLGHIYPVVDKESCVDCHLCENVCPVDNAEFISPDYVKAYVGKGSAEEVFSSASGGGLAILSRSLIDKGFVVYGVRYDHDLSVIHDRATTVEECEAFRKSKYVQSDTNHCYRRIGEDLKQGRKVFFTGVSCQCAALMNFLRQRHIPTDNLLTANILCHGVPSPKMFESYREEQKQLFGRKTIGFQFKNKRAFKGEINSRTAYIEYEDGSSRIVGIKEDPFLSFYYHRIGYRPSCGSCRFTTKQRVSDFTFADAWNYDKVDPSYDPLSGVSLILVNTDKASLYFEDVRDALNVKSISKEWALNSQGLFNHPTSLHPRDEEFYALFEELGFSGAVFKLTKLSLFKRVKRKVYALINNVMNTQ</sequence>
<dbReference type="InterPro" id="IPR017896">
    <property type="entry name" value="4Fe4S_Fe-S-bd"/>
</dbReference>
<feature type="domain" description="4Fe-4S ferredoxin-type" evidence="4">
    <location>
        <begin position="1"/>
        <end position="31"/>
    </location>
</feature>
<dbReference type="PROSITE" id="PS00198">
    <property type="entry name" value="4FE4S_FER_1"/>
    <property type="match status" value="1"/>
</dbReference>
<dbReference type="EMBL" id="SRYM01000001">
    <property type="protein sequence ID" value="TGY63877.1"/>
    <property type="molecule type" value="Genomic_DNA"/>
</dbReference>
<dbReference type="Pfam" id="PF12838">
    <property type="entry name" value="Fer4_7"/>
    <property type="match status" value="1"/>
</dbReference>
<dbReference type="GO" id="GO:0051536">
    <property type="term" value="F:iron-sulfur cluster binding"/>
    <property type="evidence" value="ECO:0007669"/>
    <property type="project" value="UniProtKB-KW"/>
</dbReference>
<evidence type="ECO:0000313" key="5">
    <source>
        <dbReference type="EMBL" id="TGY63877.1"/>
    </source>
</evidence>
<evidence type="ECO:0000256" key="1">
    <source>
        <dbReference type="ARBA" id="ARBA00022723"/>
    </source>
</evidence>
<evidence type="ECO:0000256" key="2">
    <source>
        <dbReference type="ARBA" id="ARBA00023004"/>
    </source>
</evidence>
<name>A0A4S2F669_PARDI</name>
<organism evidence="5 6">
    <name type="scientific">Parabacteroides distasonis</name>
    <dbReference type="NCBI Taxonomy" id="823"/>
    <lineage>
        <taxon>Bacteria</taxon>
        <taxon>Pseudomonadati</taxon>
        <taxon>Bacteroidota</taxon>
        <taxon>Bacteroidia</taxon>
        <taxon>Bacteroidales</taxon>
        <taxon>Tannerellaceae</taxon>
        <taxon>Parabacteroides</taxon>
    </lineage>
</organism>
<dbReference type="AlphaFoldDB" id="A0A4S2F669"/>
<evidence type="ECO:0000259" key="4">
    <source>
        <dbReference type="PROSITE" id="PS51379"/>
    </source>
</evidence>
<dbReference type="InterPro" id="IPR007525">
    <property type="entry name" value="FrhB_FdhB_C"/>
</dbReference>
<accession>A0A4S2F669</accession>
<dbReference type="InterPro" id="IPR017900">
    <property type="entry name" value="4Fe4S_Fe_S_CS"/>
</dbReference>
<dbReference type="PANTHER" id="PTHR43193">
    <property type="match status" value="1"/>
</dbReference>
<proteinExistence type="predicted"/>
<dbReference type="Gene3D" id="3.30.70.20">
    <property type="match status" value="1"/>
</dbReference>
<reference evidence="5 6" key="1">
    <citation type="submission" date="2019-04" db="EMBL/GenBank/DDBJ databases">
        <title>Microbes associate with the intestines of laboratory mice.</title>
        <authorList>
            <person name="Navarre W."/>
            <person name="Wong E."/>
            <person name="Huang K."/>
            <person name="Tropini C."/>
            <person name="Ng K."/>
            <person name="Yu B."/>
        </authorList>
    </citation>
    <scope>NUCLEOTIDE SEQUENCE [LARGE SCALE GENOMIC DNA]</scope>
    <source>
        <strain evidence="5 6">NM39_I3</strain>
    </source>
</reference>
<dbReference type="PROSITE" id="PS51379">
    <property type="entry name" value="4FE4S_FER_2"/>
    <property type="match status" value="2"/>
</dbReference>
<comment type="caution">
    <text evidence="5">The sequence shown here is derived from an EMBL/GenBank/DDBJ whole genome shotgun (WGS) entry which is preliminary data.</text>
</comment>
<dbReference type="GO" id="GO:0046872">
    <property type="term" value="F:metal ion binding"/>
    <property type="evidence" value="ECO:0007669"/>
    <property type="project" value="UniProtKB-KW"/>
</dbReference>
<dbReference type="SUPFAM" id="SSF54862">
    <property type="entry name" value="4Fe-4S ferredoxins"/>
    <property type="match status" value="1"/>
</dbReference>
<keyword evidence="1" id="KW-0479">Metal-binding</keyword>
<dbReference type="PANTHER" id="PTHR43193:SF2">
    <property type="entry name" value="POLYFERREDOXIN PROTEIN FWDF"/>
    <property type="match status" value="1"/>
</dbReference>
<dbReference type="Proteomes" id="UP000310032">
    <property type="component" value="Unassembled WGS sequence"/>
</dbReference>
<keyword evidence="2" id="KW-0408">Iron</keyword>
<keyword evidence="3" id="KW-0411">Iron-sulfur</keyword>
<gene>
    <name evidence="5" type="ORF">E5342_00565</name>
</gene>
<dbReference type="InterPro" id="IPR052977">
    <property type="entry name" value="Polyferredoxin-like_ET"/>
</dbReference>
<evidence type="ECO:0000313" key="6">
    <source>
        <dbReference type="Proteomes" id="UP000310032"/>
    </source>
</evidence>
<feature type="domain" description="4Fe-4S ferredoxin-type" evidence="4">
    <location>
        <begin position="37"/>
        <end position="66"/>
    </location>
</feature>
<protein>
    <submittedName>
        <fullName evidence="5">4Fe-4S dicluster domain-containing protein</fullName>
    </submittedName>
</protein>
<dbReference type="Pfam" id="PF04432">
    <property type="entry name" value="FrhB_FdhB_C"/>
    <property type="match status" value="1"/>
</dbReference>
<evidence type="ECO:0000256" key="3">
    <source>
        <dbReference type="ARBA" id="ARBA00023014"/>
    </source>
</evidence>